<keyword evidence="6" id="KW-1185">Reference proteome</keyword>
<evidence type="ECO:0000313" key="5">
    <source>
        <dbReference type="EMBL" id="KXZ44166.1"/>
    </source>
</evidence>
<organism evidence="5 6">
    <name type="scientific">Gonium pectorale</name>
    <name type="common">Green alga</name>
    <dbReference type="NCBI Taxonomy" id="33097"/>
    <lineage>
        <taxon>Eukaryota</taxon>
        <taxon>Viridiplantae</taxon>
        <taxon>Chlorophyta</taxon>
        <taxon>core chlorophytes</taxon>
        <taxon>Chlorophyceae</taxon>
        <taxon>CS clade</taxon>
        <taxon>Chlamydomonadales</taxon>
        <taxon>Volvocaceae</taxon>
        <taxon>Gonium</taxon>
    </lineage>
</organism>
<comment type="caution">
    <text evidence="5">The sequence shown here is derived from an EMBL/GenBank/DDBJ whole genome shotgun (WGS) entry which is preliminary data.</text>
</comment>
<sequence length="232" mass="25753">MQLRWLVMRNIHISTRLFWVSLLDTMYLVGAAAIVGQVQTHEHQVGVSPLATFLSLNLTELTWVVLAPAIYLAVYYCMVVPRAPFGAYYTVGVLVCWWSSGAAYALSLSPIPPLEYTQYVSYRYFEIVGAFYEYGICGMDKDLSYGDRLGILSALTGSQDKSSGLGRRCGPYYTIACVVLMSLGIGARAAAFAQLLMRAHWHRLRGVTEVFFAAKRAVSERFKGSDTSALLM</sequence>
<dbReference type="STRING" id="33097.A0A150G2R6"/>
<dbReference type="GO" id="GO:0140359">
    <property type="term" value="F:ABC-type transporter activity"/>
    <property type="evidence" value="ECO:0007669"/>
    <property type="project" value="InterPro"/>
</dbReference>
<evidence type="ECO:0000256" key="2">
    <source>
        <dbReference type="ARBA" id="ARBA00023136"/>
    </source>
</evidence>
<dbReference type="Pfam" id="PF19055">
    <property type="entry name" value="ABC2_membrane_7"/>
    <property type="match status" value="1"/>
</dbReference>
<dbReference type="EMBL" id="LSYV01000073">
    <property type="protein sequence ID" value="KXZ44166.1"/>
    <property type="molecule type" value="Genomic_DNA"/>
</dbReference>
<feature type="transmembrane region" description="Helical" evidence="3">
    <location>
        <begin position="172"/>
        <end position="196"/>
    </location>
</feature>
<protein>
    <recommendedName>
        <fullName evidence="4">ABC transporter family G domain-containing protein</fullName>
    </recommendedName>
</protein>
<keyword evidence="2 3" id="KW-0472">Membrane</keyword>
<feature type="transmembrane region" description="Helical" evidence="3">
    <location>
        <begin position="50"/>
        <end position="74"/>
    </location>
</feature>
<evidence type="ECO:0000313" key="6">
    <source>
        <dbReference type="Proteomes" id="UP000075714"/>
    </source>
</evidence>
<feature type="transmembrane region" description="Helical" evidence="3">
    <location>
        <begin position="17"/>
        <end position="38"/>
    </location>
</feature>
<name>A0A150G2R6_GONPE</name>
<accession>A0A150G2R6</accession>
<feature type="transmembrane region" description="Helical" evidence="3">
    <location>
        <begin position="86"/>
        <end position="106"/>
    </location>
</feature>
<evidence type="ECO:0000256" key="3">
    <source>
        <dbReference type="SAM" id="Phobius"/>
    </source>
</evidence>
<dbReference type="AlphaFoldDB" id="A0A150G2R6"/>
<gene>
    <name evidence="5" type="ORF">GPECTOR_72g613</name>
</gene>
<keyword evidence="3" id="KW-0812">Transmembrane</keyword>
<dbReference type="InterPro" id="IPR043926">
    <property type="entry name" value="ABCG_dom"/>
</dbReference>
<keyword evidence="1" id="KW-0813">Transport</keyword>
<evidence type="ECO:0000259" key="4">
    <source>
        <dbReference type="Pfam" id="PF19055"/>
    </source>
</evidence>
<dbReference type="Proteomes" id="UP000075714">
    <property type="component" value="Unassembled WGS sequence"/>
</dbReference>
<reference evidence="6" key="1">
    <citation type="journal article" date="2016" name="Nat. Commun.">
        <title>The Gonium pectorale genome demonstrates co-option of cell cycle regulation during the evolution of multicellularity.</title>
        <authorList>
            <person name="Hanschen E.R."/>
            <person name="Marriage T.N."/>
            <person name="Ferris P.J."/>
            <person name="Hamaji T."/>
            <person name="Toyoda A."/>
            <person name="Fujiyama A."/>
            <person name="Neme R."/>
            <person name="Noguchi H."/>
            <person name="Minakuchi Y."/>
            <person name="Suzuki M."/>
            <person name="Kawai-Toyooka H."/>
            <person name="Smith D.R."/>
            <person name="Sparks H."/>
            <person name="Anderson J."/>
            <person name="Bakaric R."/>
            <person name="Luria V."/>
            <person name="Karger A."/>
            <person name="Kirschner M.W."/>
            <person name="Durand P.M."/>
            <person name="Michod R.E."/>
            <person name="Nozaki H."/>
            <person name="Olson B.J."/>
        </authorList>
    </citation>
    <scope>NUCLEOTIDE SEQUENCE [LARGE SCALE GENOMIC DNA]</scope>
    <source>
        <strain evidence="6">NIES-2863</strain>
    </source>
</reference>
<feature type="domain" description="ABC transporter family G" evidence="4">
    <location>
        <begin position="41"/>
        <end position="108"/>
    </location>
</feature>
<proteinExistence type="predicted"/>
<evidence type="ECO:0000256" key="1">
    <source>
        <dbReference type="ARBA" id="ARBA00022448"/>
    </source>
</evidence>
<keyword evidence="3" id="KW-1133">Transmembrane helix</keyword>